<dbReference type="EMBL" id="MCGE01000006">
    <property type="protein sequence ID" value="ORZ20698.1"/>
    <property type="molecule type" value="Genomic_DNA"/>
</dbReference>
<comment type="caution">
    <text evidence="1">The sequence shown here is derived from an EMBL/GenBank/DDBJ whole genome shotgun (WGS) entry which is preliminary data.</text>
</comment>
<dbReference type="Proteomes" id="UP000193560">
    <property type="component" value="Unassembled WGS sequence"/>
</dbReference>
<dbReference type="AlphaFoldDB" id="A0A1X2IR21"/>
<sequence>MMMTKRRRGAHRQTSAAVIGLMLRISECRIKRCTGRWKRKHGWWWWPRGSVHHQVAIIVHLSSSLSHSVESTHLIHLIHLVTSTVIVTIHHIVVCIK</sequence>
<keyword evidence="2" id="KW-1185">Reference proteome</keyword>
<gene>
    <name evidence="1" type="ORF">BCR42DRAFT_409307</name>
</gene>
<accession>A0A1X2IR21</accession>
<protein>
    <submittedName>
        <fullName evidence="1">Uncharacterized protein</fullName>
    </submittedName>
</protein>
<evidence type="ECO:0000313" key="2">
    <source>
        <dbReference type="Proteomes" id="UP000193560"/>
    </source>
</evidence>
<organism evidence="1 2">
    <name type="scientific">Absidia repens</name>
    <dbReference type="NCBI Taxonomy" id="90262"/>
    <lineage>
        <taxon>Eukaryota</taxon>
        <taxon>Fungi</taxon>
        <taxon>Fungi incertae sedis</taxon>
        <taxon>Mucoromycota</taxon>
        <taxon>Mucoromycotina</taxon>
        <taxon>Mucoromycetes</taxon>
        <taxon>Mucorales</taxon>
        <taxon>Cunninghamellaceae</taxon>
        <taxon>Absidia</taxon>
    </lineage>
</organism>
<evidence type="ECO:0000313" key="1">
    <source>
        <dbReference type="EMBL" id="ORZ20698.1"/>
    </source>
</evidence>
<name>A0A1X2IR21_9FUNG</name>
<proteinExistence type="predicted"/>
<reference evidence="1 2" key="1">
    <citation type="submission" date="2016-07" db="EMBL/GenBank/DDBJ databases">
        <title>Pervasive Adenine N6-methylation of Active Genes in Fungi.</title>
        <authorList>
            <consortium name="DOE Joint Genome Institute"/>
            <person name="Mondo S.J."/>
            <person name="Dannebaum R.O."/>
            <person name="Kuo R.C."/>
            <person name="Labutti K."/>
            <person name="Haridas S."/>
            <person name="Kuo A."/>
            <person name="Salamov A."/>
            <person name="Ahrendt S.R."/>
            <person name="Lipzen A."/>
            <person name="Sullivan W."/>
            <person name="Andreopoulos W.B."/>
            <person name="Clum A."/>
            <person name="Lindquist E."/>
            <person name="Daum C."/>
            <person name="Ramamoorthy G.K."/>
            <person name="Gryganskyi A."/>
            <person name="Culley D."/>
            <person name="Magnuson J.K."/>
            <person name="James T.Y."/>
            <person name="O'Malley M.A."/>
            <person name="Stajich J.E."/>
            <person name="Spatafora J.W."/>
            <person name="Visel A."/>
            <person name="Grigoriev I.V."/>
        </authorList>
    </citation>
    <scope>NUCLEOTIDE SEQUENCE [LARGE SCALE GENOMIC DNA]</scope>
    <source>
        <strain evidence="1 2">NRRL 1336</strain>
    </source>
</reference>